<dbReference type="InterPro" id="IPR043129">
    <property type="entry name" value="ATPase_NBD"/>
</dbReference>
<dbReference type="AlphaFoldDB" id="A0A8B9ECE1"/>
<proteinExistence type="predicted"/>
<dbReference type="PANTHER" id="PTHR14187:SF39">
    <property type="entry name" value="HEAT SHOCK 70 KDA PROTEIN 12B"/>
    <property type="match status" value="1"/>
</dbReference>
<evidence type="ECO:0008006" key="3">
    <source>
        <dbReference type="Google" id="ProtNLM"/>
    </source>
</evidence>
<reference evidence="1" key="2">
    <citation type="submission" date="2025-09" db="UniProtKB">
        <authorList>
            <consortium name="Ensembl"/>
        </authorList>
    </citation>
    <scope>IDENTIFICATION</scope>
</reference>
<dbReference type="SUPFAM" id="SSF53067">
    <property type="entry name" value="Actin-like ATPase domain"/>
    <property type="match status" value="1"/>
</dbReference>
<name>A0A8B9ECE1_ANSCY</name>
<dbReference type="Gene3D" id="3.30.420.40">
    <property type="match status" value="1"/>
</dbReference>
<evidence type="ECO:0000313" key="2">
    <source>
        <dbReference type="Proteomes" id="UP000694521"/>
    </source>
</evidence>
<reference evidence="1" key="1">
    <citation type="submission" date="2025-08" db="UniProtKB">
        <authorList>
            <consortium name="Ensembl"/>
        </authorList>
    </citation>
    <scope>IDENTIFICATION</scope>
</reference>
<sequence>MPVPEGSTGGHGSAAGGGWRKYRHKYNSSQSFSPATGTALRSPCARRCPIPNACLVFQRSEARSQQSPSFAVVVAIDFGTTSSGYAFSFCSDPEAIHMMRRGSPSPVPPSQILTVPEDLAARSSPAHPPAHRRGGPGWLYGSCVLWGELWCADLTMKTELEAVNGKKMQALEVFAHALRFFKQHAVQELKDQCPSLPERDAIRWVITVPAIWKQPAKQFMREAAYKAGLVSPETPEQLLIALEPEAASIYCRKLRLHQLIELSCKPQPNGLAPDHAIDSSFRQGERSWGRARGGCCRVGGPRPRGAQGLFPECLPAPLSSRVWGQPCPGPPSFTRAPLLPPRVDVVGESLTGAPHP</sequence>
<accession>A0A8B9ECE1</accession>
<evidence type="ECO:0000313" key="1">
    <source>
        <dbReference type="Ensembl" id="ENSACDP00005019534.1"/>
    </source>
</evidence>
<dbReference type="PANTHER" id="PTHR14187">
    <property type="entry name" value="ALPHA KINASE/ELONGATION FACTOR 2 KINASE"/>
    <property type="match status" value="1"/>
</dbReference>
<organism evidence="1 2">
    <name type="scientific">Anser cygnoides</name>
    <name type="common">Swan goose</name>
    <dbReference type="NCBI Taxonomy" id="8845"/>
    <lineage>
        <taxon>Eukaryota</taxon>
        <taxon>Metazoa</taxon>
        <taxon>Chordata</taxon>
        <taxon>Craniata</taxon>
        <taxon>Vertebrata</taxon>
        <taxon>Euteleostomi</taxon>
        <taxon>Archelosauria</taxon>
        <taxon>Archosauria</taxon>
        <taxon>Dinosauria</taxon>
        <taxon>Saurischia</taxon>
        <taxon>Theropoda</taxon>
        <taxon>Coelurosauria</taxon>
        <taxon>Aves</taxon>
        <taxon>Neognathae</taxon>
        <taxon>Galloanserae</taxon>
        <taxon>Anseriformes</taxon>
        <taxon>Anatidae</taxon>
        <taxon>Anserinae</taxon>
        <taxon>Anser</taxon>
    </lineage>
</organism>
<dbReference type="Proteomes" id="UP000694521">
    <property type="component" value="Unplaced"/>
</dbReference>
<dbReference type="Ensembl" id="ENSACDT00005023372.1">
    <property type="protein sequence ID" value="ENSACDP00005019534.1"/>
    <property type="gene ID" value="ENSACDG00005014172.1"/>
</dbReference>
<protein>
    <recommendedName>
        <fullName evidence="3">Heat shock 70 kDa protein 12B</fullName>
    </recommendedName>
</protein>
<keyword evidence="2" id="KW-1185">Reference proteome</keyword>